<evidence type="ECO:0000313" key="2">
    <source>
        <dbReference type="EMBL" id="KAJ4437549.1"/>
    </source>
</evidence>
<dbReference type="PANTHER" id="PTHR47113">
    <property type="entry name" value="LD09343P"/>
    <property type="match status" value="1"/>
</dbReference>
<gene>
    <name evidence="2" type="ORF">ANN_17694</name>
</gene>
<dbReference type="InterPro" id="IPR053317">
    <property type="entry name" value="Tubulin_polyglutamylase"/>
</dbReference>
<comment type="caution">
    <text evidence="2">The sequence shown here is derived from an EMBL/GenBank/DDBJ whole genome shotgun (WGS) entry which is preliminary data.</text>
</comment>
<name>A0ABQ8STP3_PERAM</name>
<reference evidence="2 3" key="1">
    <citation type="journal article" date="2022" name="Allergy">
        <title>Genome assembly and annotation of Periplaneta americana reveal a comprehensive cockroach allergen profile.</title>
        <authorList>
            <person name="Wang L."/>
            <person name="Xiong Q."/>
            <person name="Saelim N."/>
            <person name="Wang L."/>
            <person name="Nong W."/>
            <person name="Wan A.T."/>
            <person name="Shi M."/>
            <person name="Liu X."/>
            <person name="Cao Q."/>
            <person name="Hui J.H.L."/>
            <person name="Sookrung N."/>
            <person name="Leung T.F."/>
            <person name="Tungtrongchitr A."/>
            <person name="Tsui S.K.W."/>
        </authorList>
    </citation>
    <scope>NUCLEOTIDE SEQUENCE [LARGE SCALE GENOMIC DNA]</scope>
    <source>
        <strain evidence="2">PWHHKU_190912</strain>
    </source>
</reference>
<proteinExistence type="predicted"/>
<dbReference type="PANTHER" id="PTHR47113:SF1">
    <property type="entry name" value="LD09343P"/>
    <property type="match status" value="1"/>
</dbReference>
<sequence>MDVGCRSREEEVMQVTDKNLAVFPDVCASKLCRSSCVSPDCQLCKPCLTPETVDVLKDAYMEHINRQDCKRIFPPHMPTSHLEDCYFCITKKPQGFSRNTKDIIVYPNLPPAIRPVPHSPELPAPIPPPKSQSKQASRSSTRVCVRICVSIRRPEFECSGPQLEGPEFECSGPQLEGPEFEYSELSLKVCGSRYRELE</sequence>
<keyword evidence="3" id="KW-1185">Reference proteome</keyword>
<dbReference type="Proteomes" id="UP001148838">
    <property type="component" value="Unassembled WGS sequence"/>
</dbReference>
<organism evidence="2 3">
    <name type="scientific">Periplaneta americana</name>
    <name type="common">American cockroach</name>
    <name type="synonym">Blatta americana</name>
    <dbReference type="NCBI Taxonomy" id="6978"/>
    <lineage>
        <taxon>Eukaryota</taxon>
        <taxon>Metazoa</taxon>
        <taxon>Ecdysozoa</taxon>
        <taxon>Arthropoda</taxon>
        <taxon>Hexapoda</taxon>
        <taxon>Insecta</taxon>
        <taxon>Pterygota</taxon>
        <taxon>Neoptera</taxon>
        <taxon>Polyneoptera</taxon>
        <taxon>Dictyoptera</taxon>
        <taxon>Blattodea</taxon>
        <taxon>Blattoidea</taxon>
        <taxon>Blattidae</taxon>
        <taxon>Blattinae</taxon>
        <taxon>Periplaneta</taxon>
    </lineage>
</organism>
<feature type="region of interest" description="Disordered" evidence="1">
    <location>
        <begin position="116"/>
        <end position="138"/>
    </location>
</feature>
<evidence type="ECO:0000256" key="1">
    <source>
        <dbReference type="SAM" id="MobiDB-lite"/>
    </source>
</evidence>
<dbReference type="EMBL" id="JAJSOF020000021">
    <property type="protein sequence ID" value="KAJ4437549.1"/>
    <property type="molecule type" value="Genomic_DNA"/>
</dbReference>
<feature type="compositionally biased region" description="Pro residues" evidence="1">
    <location>
        <begin position="116"/>
        <end position="130"/>
    </location>
</feature>
<protein>
    <submittedName>
        <fullName evidence="2">Uncharacterized protein</fullName>
    </submittedName>
</protein>
<evidence type="ECO:0000313" key="3">
    <source>
        <dbReference type="Proteomes" id="UP001148838"/>
    </source>
</evidence>
<accession>A0ABQ8STP3</accession>